<evidence type="ECO:0000313" key="16">
    <source>
        <dbReference type="EMBL" id="KAL0266104.1"/>
    </source>
</evidence>
<keyword evidence="3 11" id="KW-0554">One-carbon metabolism</keyword>
<dbReference type="InterPro" id="IPR022636">
    <property type="entry name" value="S-AdoMet_synthetase_sfam"/>
</dbReference>
<dbReference type="NCBIfam" id="TIGR01034">
    <property type="entry name" value="metK"/>
    <property type="match status" value="1"/>
</dbReference>
<keyword evidence="6 11" id="KW-0547">Nucleotide-binding</keyword>
<feature type="domain" description="S-adenosylmethionine synthetase central" evidence="14">
    <location>
        <begin position="65"/>
        <end position="183"/>
    </location>
</feature>
<dbReference type="InterPro" id="IPR022628">
    <property type="entry name" value="S-AdoMet_synt_N"/>
</dbReference>
<comment type="catalytic activity">
    <reaction evidence="10 11">
        <text>L-methionine + ATP + H2O = S-adenosyl-L-methionine + phosphate + diphosphate</text>
        <dbReference type="Rhea" id="RHEA:21080"/>
        <dbReference type="ChEBI" id="CHEBI:15377"/>
        <dbReference type="ChEBI" id="CHEBI:30616"/>
        <dbReference type="ChEBI" id="CHEBI:33019"/>
        <dbReference type="ChEBI" id="CHEBI:43474"/>
        <dbReference type="ChEBI" id="CHEBI:57844"/>
        <dbReference type="ChEBI" id="CHEBI:59789"/>
        <dbReference type="EC" id="2.5.1.6"/>
    </reaction>
</comment>
<comment type="caution">
    <text evidence="16">The sequence shown here is derived from an EMBL/GenBank/DDBJ whole genome shotgun (WGS) entry which is preliminary data.</text>
</comment>
<evidence type="ECO:0000256" key="9">
    <source>
        <dbReference type="ARBA" id="ARBA00022958"/>
    </source>
</evidence>
<keyword evidence="7 11" id="KW-0067">ATP-binding</keyword>
<dbReference type="Pfam" id="PF02773">
    <property type="entry name" value="S-AdoMet_synt_C"/>
    <property type="match status" value="1"/>
</dbReference>
<comment type="cofactor">
    <cofactor evidence="11">
        <name>K(+)</name>
        <dbReference type="ChEBI" id="CHEBI:29103"/>
    </cofactor>
    <text evidence="11">Binds 1 potassium ion per subunit. The potassium ion interacts primarily with the substrate.</text>
</comment>
<dbReference type="PROSITE" id="PS00377">
    <property type="entry name" value="ADOMET_SYNTHASE_2"/>
    <property type="match status" value="1"/>
</dbReference>
<dbReference type="GO" id="GO:0004478">
    <property type="term" value="F:methionine adenosyltransferase activity"/>
    <property type="evidence" value="ECO:0007669"/>
    <property type="project" value="UniProtKB-EC"/>
</dbReference>
<evidence type="ECO:0000256" key="11">
    <source>
        <dbReference type="RuleBase" id="RU000541"/>
    </source>
</evidence>
<comment type="pathway">
    <text evidence="1 11">Amino-acid biosynthesis; S-adenosyl-L-methionine biosynthesis; S-adenosyl-L-methionine from L-methionine: step 1/1.</text>
</comment>
<evidence type="ECO:0000259" key="14">
    <source>
        <dbReference type="Pfam" id="PF02772"/>
    </source>
</evidence>
<evidence type="ECO:0000256" key="12">
    <source>
        <dbReference type="RuleBase" id="RU004462"/>
    </source>
</evidence>
<keyword evidence="5 11" id="KW-0479">Metal-binding</keyword>
<evidence type="ECO:0000256" key="4">
    <source>
        <dbReference type="ARBA" id="ARBA00022679"/>
    </source>
</evidence>
<dbReference type="FunFam" id="3.30.300.10:FF:000004">
    <property type="entry name" value="S-adenosylmethionine synthase"/>
    <property type="match status" value="1"/>
</dbReference>
<reference evidence="16" key="1">
    <citation type="journal article" date="2024" name="Gigascience">
        <title>Chromosome-level genome of the poultry shaft louse Menopon gallinae provides insight into the host-switching and adaptive evolution of parasitic lice.</title>
        <authorList>
            <person name="Xu Y."/>
            <person name="Ma L."/>
            <person name="Liu S."/>
            <person name="Liang Y."/>
            <person name="Liu Q."/>
            <person name="He Z."/>
            <person name="Tian L."/>
            <person name="Duan Y."/>
            <person name="Cai W."/>
            <person name="Li H."/>
            <person name="Song F."/>
        </authorList>
    </citation>
    <scope>NUCLEOTIDE SEQUENCE</scope>
    <source>
        <strain evidence="16">Cailab_2023a</strain>
    </source>
</reference>
<dbReference type="EC" id="2.5.1.6" evidence="11"/>
<dbReference type="SUPFAM" id="SSF55973">
    <property type="entry name" value="S-adenosylmethionine synthetase"/>
    <property type="match status" value="3"/>
</dbReference>
<evidence type="ECO:0000259" key="13">
    <source>
        <dbReference type="Pfam" id="PF00438"/>
    </source>
</evidence>
<evidence type="ECO:0000259" key="15">
    <source>
        <dbReference type="Pfam" id="PF02773"/>
    </source>
</evidence>
<sequence length="336" mass="37232">MVLLCGEISSRATVDYQSVVRGVLKDIGYDCCRKGFDYKTVNVVVCVKEQSSEIASAIESNVHAEIGAGDQGIMFGYATDETAEKMPMSLVLAHSLVRKLAELRRANDFIWPDCKSQVTVEYMEEGGRLVPLRAHTIVISTQHSDKVGTEELRSFIMENVVKAVVPQALLRDTIYYIQPSGRFVQGGPAADAGLTGRKIIVDSYGGFGCHGGGCFSGKDWSKVDRSGAYMARWIAKSLVSSGICRRVLIQISYAIGIPRPLSIYVETYNTSVLSNDRIVEIINENFDMRPSMIAQRLGLQSPIFIKTATYGHFGRDIFPWEVPKELCFTDQTFPEK</sequence>
<proteinExistence type="inferred from homology"/>
<evidence type="ECO:0000256" key="1">
    <source>
        <dbReference type="ARBA" id="ARBA00005224"/>
    </source>
</evidence>
<dbReference type="EMBL" id="JARGDH010000006">
    <property type="protein sequence ID" value="KAL0266104.1"/>
    <property type="molecule type" value="Genomic_DNA"/>
</dbReference>
<evidence type="ECO:0000256" key="7">
    <source>
        <dbReference type="ARBA" id="ARBA00022840"/>
    </source>
</evidence>
<dbReference type="InterPro" id="IPR022630">
    <property type="entry name" value="S-AdoMet_synt_C"/>
</dbReference>
<dbReference type="AlphaFoldDB" id="A0AAW2H8S3"/>
<dbReference type="GO" id="GO:0005524">
    <property type="term" value="F:ATP binding"/>
    <property type="evidence" value="ECO:0007669"/>
    <property type="project" value="UniProtKB-KW"/>
</dbReference>
<comment type="cofactor">
    <cofactor evidence="11">
        <name>Mg(2+)</name>
        <dbReference type="ChEBI" id="CHEBI:18420"/>
    </cofactor>
    <text evidence="11">Binds 2 magnesium ions per subunit. The magnesium ions interact primarily with the substrate.</text>
</comment>
<evidence type="ECO:0000256" key="5">
    <source>
        <dbReference type="ARBA" id="ARBA00022723"/>
    </source>
</evidence>
<comment type="similarity">
    <text evidence="2 12">Belongs to the AdoMet synthase family.</text>
</comment>
<dbReference type="GO" id="GO:0046872">
    <property type="term" value="F:metal ion binding"/>
    <property type="evidence" value="ECO:0007669"/>
    <property type="project" value="UniProtKB-KW"/>
</dbReference>
<organism evidence="16">
    <name type="scientific">Menopon gallinae</name>
    <name type="common">poultry shaft louse</name>
    <dbReference type="NCBI Taxonomy" id="328185"/>
    <lineage>
        <taxon>Eukaryota</taxon>
        <taxon>Metazoa</taxon>
        <taxon>Ecdysozoa</taxon>
        <taxon>Arthropoda</taxon>
        <taxon>Hexapoda</taxon>
        <taxon>Insecta</taxon>
        <taxon>Pterygota</taxon>
        <taxon>Neoptera</taxon>
        <taxon>Paraneoptera</taxon>
        <taxon>Psocodea</taxon>
        <taxon>Troctomorpha</taxon>
        <taxon>Phthiraptera</taxon>
        <taxon>Amblycera</taxon>
        <taxon>Menoponidae</taxon>
        <taxon>Menopon</taxon>
    </lineage>
</organism>
<evidence type="ECO:0000256" key="2">
    <source>
        <dbReference type="ARBA" id="ARBA00009685"/>
    </source>
</evidence>
<dbReference type="FunFam" id="3.30.300.10:FF:000003">
    <property type="entry name" value="S-adenosylmethionine synthase"/>
    <property type="match status" value="1"/>
</dbReference>
<dbReference type="Pfam" id="PF02772">
    <property type="entry name" value="S-AdoMet_synt_M"/>
    <property type="match status" value="1"/>
</dbReference>
<evidence type="ECO:0000256" key="3">
    <source>
        <dbReference type="ARBA" id="ARBA00022563"/>
    </source>
</evidence>
<feature type="domain" description="S-adenosylmethionine synthetase N-terminal" evidence="13">
    <location>
        <begin position="1"/>
        <end position="51"/>
    </location>
</feature>
<dbReference type="InterPro" id="IPR022631">
    <property type="entry name" value="ADOMET_SYNTHASE_CS"/>
</dbReference>
<keyword evidence="8 11" id="KW-0460">Magnesium</keyword>
<keyword evidence="4 11" id="KW-0808">Transferase</keyword>
<dbReference type="GO" id="GO:0006730">
    <property type="term" value="P:one-carbon metabolic process"/>
    <property type="evidence" value="ECO:0007669"/>
    <property type="project" value="UniProtKB-KW"/>
</dbReference>
<dbReference type="InterPro" id="IPR002133">
    <property type="entry name" value="S-AdoMet_synthetase"/>
</dbReference>
<comment type="function">
    <text evidence="11">Catalyzes the formation of S-adenosylmethionine from methionine and ATP.</text>
</comment>
<evidence type="ECO:0000256" key="10">
    <source>
        <dbReference type="ARBA" id="ARBA00048344"/>
    </source>
</evidence>
<gene>
    <name evidence="16" type="ORF">PYX00_011820</name>
</gene>
<dbReference type="PANTHER" id="PTHR11964">
    <property type="entry name" value="S-ADENOSYLMETHIONINE SYNTHETASE"/>
    <property type="match status" value="1"/>
</dbReference>
<evidence type="ECO:0000256" key="6">
    <source>
        <dbReference type="ARBA" id="ARBA00022741"/>
    </source>
</evidence>
<evidence type="ECO:0000256" key="8">
    <source>
        <dbReference type="ARBA" id="ARBA00022842"/>
    </source>
</evidence>
<feature type="domain" description="S-adenosylmethionine synthetase C-terminal" evidence="15">
    <location>
        <begin position="186"/>
        <end position="321"/>
    </location>
</feature>
<keyword evidence="9 11" id="KW-0630">Potassium</keyword>
<dbReference type="Gene3D" id="3.30.300.10">
    <property type="match status" value="3"/>
</dbReference>
<dbReference type="InterPro" id="IPR022629">
    <property type="entry name" value="S-AdoMet_synt_central"/>
</dbReference>
<dbReference type="PROSITE" id="PS00376">
    <property type="entry name" value="ADOMET_SYNTHASE_1"/>
    <property type="match status" value="1"/>
</dbReference>
<name>A0AAW2H8S3_9NEOP</name>
<protein>
    <recommendedName>
        <fullName evidence="11">S-adenosylmethionine synthase</fullName>
        <ecNumber evidence="11">2.5.1.6</ecNumber>
    </recommendedName>
</protein>
<dbReference type="GO" id="GO:0006556">
    <property type="term" value="P:S-adenosylmethionine biosynthetic process"/>
    <property type="evidence" value="ECO:0007669"/>
    <property type="project" value="InterPro"/>
</dbReference>
<dbReference type="Pfam" id="PF00438">
    <property type="entry name" value="S-AdoMet_synt_N"/>
    <property type="match status" value="1"/>
</dbReference>
<dbReference type="CDD" id="cd18079">
    <property type="entry name" value="S-AdoMet_synt"/>
    <property type="match status" value="1"/>
</dbReference>
<accession>A0AAW2H8S3</accession>